<protein>
    <recommendedName>
        <fullName evidence="1">Minor tail T domain-containing protein</fullName>
    </recommendedName>
</protein>
<organism evidence="2 3">
    <name type="scientific">Streptomonospora wellingtoniae</name>
    <dbReference type="NCBI Taxonomy" id="3075544"/>
    <lineage>
        <taxon>Bacteria</taxon>
        <taxon>Bacillati</taxon>
        <taxon>Actinomycetota</taxon>
        <taxon>Actinomycetes</taxon>
        <taxon>Streptosporangiales</taxon>
        <taxon>Nocardiopsidaceae</taxon>
        <taxon>Streptomonospora</taxon>
    </lineage>
</organism>
<dbReference type="Pfam" id="PF06223">
    <property type="entry name" value="Phage_tail_T"/>
    <property type="match status" value="1"/>
</dbReference>
<feature type="domain" description="Minor tail T" evidence="1">
    <location>
        <begin position="29"/>
        <end position="105"/>
    </location>
</feature>
<dbReference type="Proteomes" id="UP001183226">
    <property type="component" value="Unassembled WGS sequence"/>
</dbReference>
<evidence type="ECO:0000259" key="1">
    <source>
        <dbReference type="Pfam" id="PF06223"/>
    </source>
</evidence>
<name>A0ABU2L0H5_9ACTN</name>
<evidence type="ECO:0000313" key="3">
    <source>
        <dbReference type="Proteomes" id="UP001183226"/>
    </source>
</evidence>
<reference evidence="3" key="1">
    <citation type="submission" date="2023-07" db="EMBL/GenBank/DDBJ databases">
        <title>30 novel species of actinomycetes from the DSMZ collection.</title>
        <authorList>
            <person name="Nouioui I."/>
        </authorList>
    </citation>
    <scope>NUCLEOTIDE SEQUENCE [LARGE SCALE GENOMIC DNA]</scope>
    <source>
        <strain evidence="3">DSM 45055</strain>
    </source>
</reference>
<dbReference type="InterPro" id="IPR009350">
    <property type="entry name" value="Phage_tail_T"/>
</dbReference>
<comment type="caution">
    <text evidence="2">The sequence shown here is derived from an EMBL/GenBank/DDBJ whole genome shotgun (WGS) entry which is preliminary data.</text>
</comment>
<keyword evidence="3" id="KW-1185">Reference proteome</keyword>
<gene>
    <name evidence="2" type="ORF">RM446_23300</name>
</gene>
<evidence type="ECO:0000313" key="2">
    <source>
        <dbReference type="EMBL" id="MDT0305060.1"/>
    </source>
</evidence>
<dbReference type="RefSeq" id="WP_311547575.1">
    <property type="nucleotide sequence ID" value="NZ_JAVREK010000035.1"/>
</dbReference>
<sequence>MRRRPEREFYFRLAGYLGYTVEELLARISSRELSEWIAFEKRAGPLGQRRGDIHMAVITSAIYNVNRKKGSKAIDPEKLLPKWDDYQSDEDMWAQIRAANAELGGTVADEPSE</sequence>
<proteinExistence type="predicted"/>
<dbReference type="EMBL" id="JAVREK010000035">
    <property type="protein sequence ID" value="MDT0305060.1"/>
    <property type="molecule type" value="Genomic_DNA"/>
</dbReference>
<accession>A0ABU2L0H5</accession>